<feature type="compositionally biased region" description="Basic and acidic residues" evidence="1">
    <location>
        <begin position="387"/>
        <end position="398"/>
    </location>
</feature>
<keyword evidence="3" id="KW-1185">Reference proteome</keyword>
<evidence type="ECO:0000256" key="1">
    <source>
        <dbReference type="SAM" id="MobiDB-lite"/>
    </source>
</evidence>
<evidence type="ECO:0000313" key="2">
    <source>
        <dbReference type="EnsemblMetazoa" id="PPA08481.1"/>
    </source>
</evidence>
<feature type="compositionally biased region" description="Polar residues" evidence="1">
    <location>
        <begin position="64"/>
        <end position="78"/>
    </location>
</feature>
<feature type="compositionally biased region" description="Acidic residues" evidence="1">
    <location>
        <begin position="457"/>
        <end position="466"/>
    </location>
</feature>
<organism evidence="2 3">
    <name type="scientific">Pristionchus pacificus</name>
    <name type="common">Parasitic nematode worm</name>
    <dbReference type="NCBI Taxonomy" id="54126"/>
    <lineage>
        <taxon>Eukaryota</taxon>
        <taxon>Metazoa</taxon>
        <taxon>Ecdysozoa</taxon>
        <taxon>Nematoda</taxon>
        <taxon>Chromadorea</taxon>
        <taxon>Rhabditida</taxon>
        <taxon>Rhabditina</taxon>
        <taxon>Diplogasteromorpha</taxon>
        <taxon>Diplogasteroidea</taxon>
        <taxon>Neodiplogasteridae</taxon>
        <taxon>Pristionchus</taxon>
    </lineage>
</organism>
<feature type="compositionally biased region" description="Basic and acidic residues" evidence="1">
    <location>
        <begin position="445"/>
        <end position="456"/>
    </location>
</feature>
<feature type="compositionally biased region" description="Basic and acidic residues" evidence="1">
    <location>
        <begin position="203"/>
        <end position="216"/>
    </location>
</feature>
<accession>A0A2A6CE26</accession>
<feature type="region of interest" description="Disordered" evidence="1">
    <location>
        <begin position="308"/>
        <end position="398"/>
    </location>
</feature>
<feature type="compositionally biased region" description="Basic and acidic residues" evidence="1">
    <location>
        <begin position="327"/>
        <end position="378"/>
    </location>
</feature>
<protein>
    <submittedName>
        <fullName evidence="2">Uncharacterized protein</fullName>
    </submittedName>
</protein>
<dbReference type="AlphaFoldDB" id="A0A2A6CE26"/>
<reference evidence="2" key="2">
    <citation type="submission" date="2022-06" db="UniProtKB">
        <authorList>
            <consortium name="EnsemblMetazoa"/>
        </authorList>
    </citation>
    <scope>IDENTIFICATION</scope>
    <source>
        <strain evidence="2">PS312</strain>
    </source>
</reference>
<reference evidence="3" key="1">
    <citation type="journal article" date="2008" name="Nat. Genet.">
        <title>The Pristionchus pacificus genome provides a unique perspective on nematode lifestyle and parasitism.</title>
        <authorList>
            <person name="Dieterich C."/>
            <person name="Clifton S.W."/>
            <person name="Schuster L.N."/>
            <person name="Chinwalla A."/>
            <person name="Delehaunty K."/>
            <person name="Dinkelacker I."/>
            <person name="Fulton L."/>
            <person name="Fulton R."/>
            <person name="Godfrey J."/>
            <person name="Minx P."/>
            <person name="Mitreva M."/>
            <person name="Roeseler W."/>
            <person name="Tian H."/>
            <person name="Witte H."/>
            <person name="Yang S.P."/>
            <person name="Wilson R.K."/>
            <person name="Sommer R.J."/>
        </authorList>
    </citation>
    <scope>NUCLEOTIDE SEQUENCE [LARGE SCALE GENOMIC DNA]</scope>
    <source>
        <strain evidence="3">PS312</strain>
    </source>
</reference>
<name>A0A2A6CE26_PRIPA</name>
<feature type="compositionally biased region" description="Basic and acidic residues" evidence="1">
    <location>
        <begin position="532"/>
        <end position="559"/>
    </location>
</feature>
<feature type="compositionally biased region" description="Basic and acidic residues" evidence="1">
    <location>
        <begin position="648"/>
        <end position="688"/>
    </location>
</feature>
<feature type="region of interest" description="Disordered" evidence="1">
    <location>
        <begin position="615"/>
        <end position="698"/>
    </location>
</feature>
<proteinExistence type="predicted"/>
<feature type="region of interest" description="Disordered" evidence="1">
    <location>
        <begin position="1"/>
        <end position="109"/>
    </location>
</feature>
<feature type="compositionally biased region" description="Pro residues" evidence="1">
    <location>
        <begin position="217"/>
        <end position="228"/>
    </location>
</feature>
<feature type="compositionally biased region" description="Polar residues" evidence="1">
    <location>
        <begin position="311"/>
        <end position="320"/>
    </location>
</feature>
<feature type="compositionally biased region" description="Pro residues" evidence="1">
    <location>
        <begin position="126"/>
        <end position="142"/>
    </location>
</feature>
<accession>A0A8R1Y9A7</accession>
<evidence type="ECO:0000313" key="3">
    <source>
        <dbReference type="Proteomes" id="UP000005239"/>
    </source>
</evidence>
<feature type="region of interest" description="Disordered" evidence="1">
    <location>
        <begin position="445"/>
        <end position="472"/>
    </location>
</feature>
<feature type="region of interest" description="Disordered" evidence="1">
    <location>
        <begin position="124"/>
        <end position="253"/>
    </location>
</feature>
<dbReference type="EnsemblMetazoa" id="PPA08481.1">
    <property type="protein sequence ID" value="PPA08481.1"/>
    <property type="gene ID" value="WBGene00098035"/>
</dbReference>
<feature type="compositionally biased region" description="Pro residues" evidence="1">
    <location>
        <begin position="520"/>
        <end position="529"/>
    </location>
</feature>
<gene>
    <name evidence="2" type="primary">WBGene00098035</name>
</gene>
<dbReference type="Proteomes" id="UP000005239">
    <property type="component" value="Unassembled WGS sequence"/>
</dbReference>
<feature type="compositionally biased region" description="Basic and acidic residues" evidence="1">
    <location>
        <begin position="615"/>
        <end position="630"/>
    </location>
</feature>
<sequence>MNDLLAELNATVGDDGSASKKPDRPSSPLRPNPKYCSMEQPAGFRPAAANHRWTDKKGQKPTAFHTSPHLQKRGTPSHSAPHRGPGGTPTEFAARGTIFRAPPNAPPSMLQKLAELTGTPYSAPVIQPPIPSPSVSPTPSSPPIVQREASTGGGMETPSSPIKPNEKYCKIVAPSKRPLPPRPLAVQLARPVQQFRNQGLVWRPDDDRPHSTRRTSDPPPPDPPPPDRALPEPMDRSPSPVDYRTPPRLAAPLPVAGLYTREKAIADWDRQMEVEEIERRIRERVQREDLERRKEREREKARLLLLKPKSNCLSNETYLTHDQAIARQREKDEQERKRREEKERREFQARVEAEEDDRRRYEAKQEQQRRREEEERRQGRYAANVLKDVERKRREKEERLARAQLDSFGGAHSRPGAATVRMTKEQLEALKAECMVEGERKAMEEARKAAARRDESEPMEVEESDVVESSVPASCTGTAIAPKKLWIKAEPRSCADAVRRQQKAVYDVACKSAVIHSQIPLPPTSPPGSPRVKKEEGKKKDGTGKEDDEKDLEIIDKPPAEVITLSDGDEDTVATVPGDTVAGSTVAVKQEARPREVDDDVWIFASKRIPKKKHVFDPTKVKKEKEEKPKVSHAAQTPPILPFNTSRVKVEPAEKARMSGVKEKDTARKAVKAESSDGEWEERVDRQPRPLSAVPPTDCEKQDAAAADVLQAEVGAALARLKTLIPEPAPGSFMHALRTGCRKRHRCCDADEKEWQRDNDEFKRRILEDEEDGDAAVKHVPGGPSYPREAPPFFLAFPLHSLPGLNEE</sequence>
<feature type="region of interest" description="Disordered" evidence="1">
    <location>
        <begin position="516"/>
        <end position="560"/>
    </location>
</feature>